<protein>
    <recommendedName>
        <fullName evidence="1">Aminopeptidase</fullName>
    </recommendedName>
</protein>
<dbReference type="PIRSF" id="PIRSF005700">
    <property type="entry name" value="PepC"/>
    <property type="match status" value="1"/>
</dbReference>
<feature type="signal peptide" evidence="2">
    <location>
        <begin position="1"/>
        <end position="21"/>
    </location>
</feature>
<keyword evidence="2" id="KW-0732">Signal</keyword>
<dbReference type="AlphaFoldDB" id="A0A7V4TZI9"/>
<organism evidence="3">
    <name type="scientific">Caldithrix abyssi</name>
    <dbReference type="NCBI Taxonomy" id="187145"/>
    <lineage>
        <taxon>Bacteria</taxon>
        <taxon>Pseudomonadati</taxon>
        <taxon>Calditrichota</taxon>
        <taxon>Calditrichia</taxon>
        <taxon>Calditrichales</taxon>
        <taxon>Calditrichaceae</taxon>
        <taxon>Caldithrix</taxon>
    </lineage>
</organism>
<dbReference type="Pfam" id="PF03051">
    <property type="entry name" value="Peptidase_C1_2"/>
    <property type="match status" value="1"/>
</dbReference>
<dbReference type="EMBL" id="DRQG01000059">
    <property type="protein sequence ID" value="HGY55266.1"/>
    <property type="molecule type" value="Genomic_DNA"/>
</dbReference>
<evidence type="ECO:0000256" key="2">
    <source>
        <dbReference type="SAM" id="SignalP"/>
    </source>
</evidence>
<sequence>MKKKSLFFIMFCFFSFLISPAQNLKQPALDYLNQLNKPQSIKIFNPLPHLPPINQDTTNACWSFSTLSFVESEMLRLGRPAVRLAVMYPVYFAFVEKARRFVQTRGESRFAPGDLFTGVLGIIKQYGIVPMQAYKGQTRTCSTFNHTLLEKELQQLMRQVKELQIWDEDLVVAKIRQILDKHLGAPPQTFEFEGKKYTPVSFRNEVVNLPWDEYLMVTSFMYAPFYQFTELKVPDNWGHNNRYFNVPLDVFYEALKMAVQKGYTVGFDSDTGEPGRIGEVDAVFVPPFDIPSPFINQEAREFRFNNHSTTDDHLMHIIGYKQIDGQDWFLVKDSWRSAWLGQFKGYYFFHGDYIKLKVLAYVVHRDAVPTITEKIGE</sequence>
<comment type="caution">
    <text evidence="3">The sequence shown here is derived from an EMBL/GenBank/DDBJ whole genome shotgun (WGS) entry which is preliminary data.</text>
</comment>
<dbReference type="GO" id="GO:0070005">
    <property type="term" value="F:cysteine-type aminopeptidase activity"/>
    <property type="evidence" value="ECO:0007669"/>
    <property type="project" value="InterPro"/>
</dbReference>
<keyword evidence="1" id="KW-0378">Hydrolase</keyword>
<name>A0A7V4TZI9_CALAY</name>
<dbReference type="Proteomes" id="UP000885779">
    <property type="component" value="Unassembled WGS sequence"/>
</dbReference>
<dbReference type="SUPFAM" id="SSF54001">
    <property type="entry name" value="Cysteine proteinases"/>
    <property type="match status" value="1"/>
</dbReference>
<dbReference type="InterPro" id="IPR004134">
    <property type="entry name" value="Peptidase_C1B"/>
</dbReference>
<keyword evidence="1" id="KW-0645">Protease</keyword>
<keyword evidence="1" id="KW-0788">Thiol protease</keyword>
<comment type="similarity">
    <text evidence="1">Belongs to the peptidase C1 family.</text>
</comment>
<dbReference type="GO" id="GO:0006508">
    <property type="term" value="P:proteolysis"/>
    <property type="evidence" value="ECO:0007669"/>
    <property type="project" value="UniProtKB-KW"/>
</dbReference>
<feature type="chain" id="PRO_5031538530" description="Aminopeptidase" evidence="2">
    <location>
        <begin position="22"/>
        <end position="377"/>
    </location>
</feature>
<reference evidence="3" key="1">
    <citation type="journal article" date="2020" name="mSystems">
        <title>Genome- and Community-Level Interaction Insights into Carbon Utilization and Element Cycling Functions of Hydrothermarchaeota in Hydrothermal Sediment.</title>
        <authorList>
            <person name="Zhou Z."/>
            <person name="Liu Y."/>
            <person name="Xu W."/>
            <person name="Pan J."/>
            <person name="Luo Z.H."/>
            <person name="Li M."/>
        </authorList>
    </citation>
    <scope>NUCLEOTIDE SEQUENCE [LARGE SCALE GENOMIC DNA]</scope>
    <source>
        <strain evidence="3">HyVt-577</strain>
    </source>
</reference>
<evidence type="ECO:0000313" key="3">
    <source>
        <dbReference type="EMBL" id="HGY55266.1"/>
    </source>
</evidence>
<proteinExistence type="inferred from homology"/>
<dbReference type="Gene3D" id="3.90.70.10">
    <property type="entry name" value="Cysteine proteinases"/>
    <property type="match status" value="1"/>
</dbReference>
<keyword evidence="1" id="KW-0031">Aminopeptidase</keyword>
<evidence type="ECO:0000256" key="1">
    <source>
        <dbReference type="PIRNR" id="PIRNR005700"/>
    </source>
</evidence>
<gene>
    <name evidence="3" type="ORF">ENK44_06185</name>
</gene>
<accession>A0A7V4TZI9</accession>
<dbReference type="InterPro" id="IPR038765">
    <property type="entry name" value="Papain-like_cys_pep_sf"/>
</dbReference>